<organism evidence="1 2">
    <name type="scientific">Cordylochernes scorpioides</name>
    <dbReference type="NCBI Taxonomy" id="51811"/>
    <lineage>
        <taxon>Eukaryota</taxon>
        <taxon>Metazoa</taxon>
        <taxon>Ecdysozoa</taxon>
        <taxon>Arthropoda</taxon>
        <taxon>Chelicerata</taxon>
        <taxon>Arachnida</taxon>
        <taxon>Pseudoscorpiones</taxon>
        <taxon>Cheliferoidea</taxon>
        <taxon>Chernetidae</taxon>
        <taxon>Cordylochernes</taxon>
    </lineage>
</organism>
<reference evidence="1 2" key="1">
    <citation type="submission" date="2022-01" db="EMBL/GenBank/DDBJ databases">
        <title>A chromosomal length assembly of Cordylochernes scorpioides.</title>
        <authorList>
            <person name="Zeh D."/>
            <person name="Zeh J."/>
        </authorList>
    </citation>
    <scope>NUCLEOTIDE SEQUENCE [LARGE SCALE GENOMIC DNA]</scope>
    <source>
        <strain evidence="1">IN4F17</strain>
        <tissue evidence="1">Whole Body</tissue>
    </source>
</reference>
<protein>
    <submittedName>
        <fullName evidence="1">Uncharacterized protein</fullName>
    </submittedName>
</protein>
<proteinExistence type="predicted"/>
<dbReference type="EMBL" id="CP092881">
    <property type="protein sequence ID" value="UYV81077.1"/>
    <property type="molecule type" value="Genomic_DNA"/>
</dbReference>
<gene>
    <name evidence="1" type="ORF">LAZ67_19002705</name>
</gene>
<accession>A0ABY6LLM0</accession>
<sequence length="59" mass="6856">MPLSLRLEHYTKHKSSSFLSPLNHIRNASVIKTGSTTRNISLFLSYLHSIILRYQAWVK</sequence>
<evidence type="ECO:0000313" key="2">
    <source>
        <dbReference type="Proteomes" id="UP001235939"/>
    </source>
</evidence>
<evidence type="ECO:0000313" key="1">
    <source>
        <dbReference type="EMBL" id="UYV81077.1"/>
    </source>
</evidence>
<keyword evidence="2" id="KW-1185">Reference proteome</keyword>
<name>A0ABY6LLM0_9ARAC</name>
<dbReference type="Proteomes" id="UP001235939">
    <property type="component" value="Chromosome 19"/>
</dbReference>